<dbReference type="STRING" id="929558.SMGD1_0306"/>
<reference evidence="1 2" key="1">
    <citation type="journal article" date="2012" name="Proc. Natl. Acad. Sci. U.S.A.">
        <title>Genome and physiology of a model Epsilonproteobacterium responsible for sulfide detoxification in marine oxygen depletion zones.</title>
        <authorList>
            <person name="Grote J."/>
            <person name="Schott T."/>
            <person name="Bruckner C.G."/>
            <person name="Glockner F.O."/>
            <person name="Jost G."/>
            <person name="Teeling H."/>
            <person name="Labrenz M."/>
            <person name="Jurgens K."/>
        </authorList>
    </citation>
    <scope>NUCLEOTIDE SEQUENCE [LARGE SCALE GENOMIC DNA]</scope>
    <source>
        <strain evidence="1 2">GD1</strain>
    </source>
</reference>
<comment type="caution">
    <text evidence="1">The sequence shown here is derived from an EMBL/GenBank/DDBJ whole genome shotgun (WGS) entry which is preliminary data.</text>
</comment>
<accession>B6BNM9</accession>
<dbReference type="SUPFAM" id="SSF54001">
    <property type="entry name" value="Cysteine proteinases"/>
    <property type="match status" value="1"/>
</dbReference>
<dbReference type="eggNOG" id="COG3672">
    <property type="taxonomic scope" value="Bacteria"/>
</dbReference>
<dbReference type="Pfam" id="PF06035">
    <property type="entry name" value="Peptidase_C93"/>
    <property type="match status" value="1"/>
</dbReference>
<proteinExistence type="predicted"/>
<protein>
    <recommendedName>
        <fullName evidence="3">Periplasmic protein</fullName>
    </recommendedName>
</protein>
<dbReference type="AlphaFoldDB" id="B6BNM9"/>
<accession>H1FTQ7</accession>
<dbReference type="PANTHER" id="PTHR39327">
    <property type="match status" value="1"/>
</dbReference>
<dbReference type="Proteomes" id="UP000006431">
    <property type="component" value="Unassembled WGS sequence"/>
</dbReference>
<sequence length="198" mass="23141">MTLYGSVYPTFTSNEILHIKKKSGKKACDRIHEYDKKIESLKNDTEFIQLTKVNIYLNHKLKYQSDKVLNNKSDYWATPKEFLTMGSGDCEDYAIIKYFTLLKLGFEKDKLFITLAYDKYSKRDHMVLSYFADVNKPPLILDSLSYEVLDLNKRADLKVSAFINTNGVYRLSKTSKLKKTKQTSNKFKELLKRVEKES</sequence>
<name>B6BNM9_SULGG</name>
<dbReference type="OrthoDB" id="5401788at2"/>
<keyword evidence="2" id="KW-1185">Reference proteome</keyword>
<evidence type="ECO:0000313" key="2">
    <source>
        <dbReference type="Proteomes" id="UP000006431"/>
    </source>
</evidence>
<dbReference type="InterPro" id="IPR038765">
    <property type="entry name" value="Papain-like_cys_pep_sf"/>
</dbReference>
<organism evidence="1 2">
    <name type="scientific">Sulfurimonas gotlandica (strain DSM 19862 / JCM 16533 / GD1)</name>
    <dbReference type="NCBI Taxonomy" id="929558"/>
    <lineage>
        <taxon>Bacteria</taxon>
        <taxon>Pseudomonadati</taxon>
        <taxon>Campylobacterota</taxon>
        <taxon>Epsilonproteobacteria</taxon>
        <taxon>Campylobacterales</taxon>
        <taxon>Sulfurimonadaceae</taxon>
        <taxon>Sulfurimonas</taxon>
    </lineage>
</organism>
<evidence type="ECO:0000313" key="1">
    <source>
        <dbReference type="EMBL" id="EHP28833.1"/>
    </source>
</evidence>
<dbReference type="RefSeq" id="WP_008340004.1">
    <property type="nucleotide sequence ID" value="NZ_AFRZ01000001.1"/>
</dbReference>
<gene>
    <name evidence="1" type="ORF">SMGD1_0306</name>
</gene>
<dbReference type="HOGENOM" id="CLU_085651_1_0_7"/>
<dbReference type="InterPro" id="IPR010319">
    <property type="entry name" value="Transglutaminase-like_Cys_pept"/>
</dbReference>
<dbReference type="Gene3D" id="3.10.620.30">
    <property type="match status" value="1"/>
</dbReference>
<dbReference type="PANTHER" id="PTHR39327:SF1">
    <property type="entry name" value="BLR5470 PROTEIN"/>
    <property type="match status" value="1"/>
</dbReference>
<dbReference type="EMBL" id="AFRZ01000001">
    <property type="protein sequence ID" value="EHP28833.1"/>
    <property type="molecule type" value="Genomic_DNA"/>
</dbReference>
<dbReference type="PATRIC" id="fig|929558.5.peg.305"/>
<evidence type="ECO:0008006" key="3">
    <source>
        <dbReference type="Google" id="ProtNLM"/>
    </source>
</evidence>